<evidence type="ECO:0000256" key="5">
    <source>
        <dbReference type="ARBA" id="ARBA00022723"/>
    </source>
</evidence>
<sequence>MVLLGAWWCEFRPKSKAVVPVLGAVQNYAWGRLGSASNVAQLAFANAQSSPADRFAIDENAPYAELWMGTHPKAPLRFKSEAGNVVGPARPITDDARFATLPFLFKVLSIKKALSIQAHPTKDLARVLHARDPQNYPDDNHKPELAIALTDFVALCGFRPLERIRDAICSVPELASLVGGKDSAQALLDGPVDARRLALKRVFSCLMKADRDSVSKQLQLLVDRLQSQPNLNEDEDSKLILHVVQDFPGDVGCFVIYFLNVVHLKPGEGMFLAANEPHAYIKGDCIECMSSSDNVVRAGLTPKFMDVDVLLEMLTYESRLPAEQLLHPKKQPSLGFVATFQPPVQEFAVTRAVAETTGAQLELAAQPGPSLLIVTSGAAVVKSSGDQSVAYGSVLYIQPGTPLAMTSTSGRFEAYQAFSQA</sequence>
<dbReference type="PhylomeDB" id="A0A0D2WHT1"/>
<evidence type="ECO:0000313" key="12">
    <source>
        <dbReference type="EMBL" id="KJE88373.1"/>
    </source>
</evidence>
<dbReference type="AlphaFoldDB" id="A0A0D2WHT1"/>
<dbReference type="InterPro" id="IPR016305">
    <property type="entry name" value="Mannose-6-P_Isomerase"/>
</dbReference>
<evidence type="ECO:0000256" key="4">
    <source>
        <dbReference type="ARBA" id="ARBA00011956"/>
    </source>
</evidence>
<evidence type="ECO:0000256" key="1">
    <source>
        <dbReference type="ARBA" id="ARBA00000757"/>
    </source>
</evidence>
<dbReference type="NCBIfam" id="TIGR00218">
    <property type="entry name" value="manA"/>
    <property type="match status" value="1"/>
</dbReference>
<dbReference type="InterPro" id="IPR018050">
    <property type="entry name" value="Pmannose_isomerase-type1_CS"/>
</dbReference>
<comment type="cofactor">
    <cofactor evidence="9">
        <name>Zn(2+)</name>
        <dbReference type="ChEBI" id="CHEBI:29105"/>
    </cofactor>
    <text evidence="9">Binds 1 zinc ion per subunit.</text>
</comment>
<dbReference type="InterPro" id="IPR001250">
    <property type="entry name" value="Man6P_Isoase-1"/>
</dbReference>
<dbReference type="InterPro" id="IPR046458">
    <property type="entry name" value="PMI_typeI_hel"/>
</dbReference>
<dbReference type="SUPFAM" id="SSF51182">
    <property type="entry name" value="RmlC-like cupins"/>
    <property type="match status" value="1"/>
</dbReference>
<organism evidence="12 13">
    <name type="scientific">Capsaspora owczarzaki (strain ATCC 30864)</name>
    <dbReference type="NCBI Taxonomy" id="595528"/>
    <lineage>
        <taxon>Eukaryota</taxon>
        <taxon>Filasterea</taxon>
        <taxon>Capsaspora</taxon>
    </lineage>
</organism>
<dbReference type="Pfam" id="PF20511">
    <property type="entry name" value="PMI_typeI_cat"/>
    <property type="match status" value="1"/>
</dbReference>
<comment type="catalytic activity">
    <reaction evidence="1">
        <text>D-mannose 6-phosphate = D-fructose 6-phosphate</text>
        <dbReference type="Rhea" id="RHEA:12356"/>
        <dbReference type="ChEBI" id="CHEBI:58735"/>
        <dbReference type="ChEBI" id="CHEBI:61527"/>
        <dbReference type="EC" id="5.3.1.8"/>
    </reaction>
</comment>
<evidence type="ECO:0000256" key="3">
    <source>
        <dbReference type="ARBA" id="ARBA00010772"/>
    </source>
</evidence>
<dbReference type="InterPro" id="IPR011051">
    <property type="entry name" value="RmlC_Cupin_sf"/>
</dbReference>
<dbReference type="PIRSF" id="PIRSF001480">
    <property type="entry name" value="Mannose-6-phosphate_isomerase"/>
    <property type="match status" value="1"/>
</dbReference>
<comment type="pathway">
    <text evidence="2">Nucleotide-sugar biosynthesis; GDP-alpha-D-mannose biosynthesis; alpha-D-mannose 1-phosphate from D-fructose 6-phosphate: step 1/2.</text>
</comment>
<feature type="binding site" evidence="9">
    <location>
        <position position="278"/>
    </location>
    <ligand>
        <name>Zn(2+)</name>
        <dbReference type="ChEBI" id="CHEBI:29105"/>
    </ligand>
</feature>
<dbReference type="EC" id="5.3.1.8" evidence="4"/>
<dbReference type="PRINTS" id="PR00714">
    <property type="entry name" value="MAN6PISMRASE"/>
</dbReference>
<gene>
    <name evidence="12" type="ORF">CAOG_000035</name>
</gene>
<feature type="active site" evidence="8">
    <location>
        <position position="297"/>
    </location>
</feature>
<evidence type="ECO:0000259" key="10">
    <source>
        <dbReference type="Pfam" id="PF20511"/>
    </source>
</evidence>
<reference evidence="13" key="1">
    <citation type="submission" date="2011-02" db="EMBL/GenBank/DDBJ databases">
        <title>The Genome Sequence of Capsaspora owczarzaki ATCC 30864.</title>
        <authorList>
            <person name="Russ C."/>
            <person name="Cuomo C."/>
            <person name="Burger G."/>
            <person name="Gray M.W."/>
            <person name="Holland P.W.H."/>
            <person name="King N."/>
            <person name="Lang F.B.F."/>
            <person name="Roger A.J."/>
            <person name="Ruiz-Trillo I."/>
            <person name="Young S.K."/>
            <person name="Zeng Q."/>
            <person name="Gargeya S."/>
            <person name="Alvarado L."/>
            <person name="Berlin A."/>
            <person name="Chapman S.B."/>
            <person name="Chen Z."/>
            <person name="Freedman E."/>
            <person name="Gellesch M."/>
            <person name="Goldberg J."/>
            <person name="Griggs A."/>
            <person name="Gujja S."/>
            <person name="Heilman E."/>
            <person name="Heiman D."/>
            <person name="Howarth C."/>
            <person name="Mehta T."/>
            <person name="Neiman D."/>
            <person name="Pearson M."/>
            <person name="Roberts A."/>
            <person name="Saif S."/>
            <person name="Shea T."/>
            <person name="Shenoy N."/>
            <person name="Sisk P."/>
            <person name="Stolte C."/>
            <person name="Sykes S."/>
            <person name="White J."/>
            <person name="Yandava C."/>
            <person name="Haas B."/>
            <person name="Nusbaum C."/>
            <person name="Birren B."/>
        </authorList>
    </citation>
    <scope>NUCLEOTIDE SEQUENCE</scope>
    <source>
        <strain evidence="13">ATCC 30864</strain>
    </source>
</reference>
<evidence type="ECO:0000256" key="7">
    <source>
        <dbReference type="ARBA" id="ARBA00023235"/>
    </source>
</evidence>
<keyword evidence="6 9" id="KW-0862">Zinc</keyword>
<evidence type="ECO:0000259" key="11">
    <source>
        <dbReference type="Pfam" id="PF20512"/>
    </source>
</evidence>
<feature type="binding site" evidence="9">
    <location>
        <position position="117"/>
    </location>
    <ligand>
        <name>Zn(2+)</name>
        <dbReference type="ChEBI" id="CHEBI:29105"/>
    </ligand>
</feature>
<accession>A0A0D2WHT1</accession>
<dbReference type="FunCoup" id="A0A0D2WHT1">
    <property type="interactions" value="335"/>
</dbReference>
<dbReference type="InterPro" id="IPR014710">
    <property type="entry name" value="RmlC-like_jellyroll"/>
</dbReference>
<dbReference type="Pfam" id="PF20512">
    <property type="entry name" value="PMI_typeI_hel"/>
    <property type="match status" value="1"/>
</dbReference>
<dbReference type="GO" id="GO:0009298">
    <property type="term" value="P:GDP-mannose biosynthetic process"/>
    <property type="evidence" value="ECO:0007669"/>
    <property type="project" value="UniProtKB-UniPathway"/>
</dbReference>
<dbReference type="InParanoid" id="A0A0D2WHT1"/>
<dbReference type="GO" id="GO:0005975">
    <property type="term" value="P:carbohydrate metabolic process"/>
    <property type="evidence" value="ECO:0007669"/>
    <property type="project" value="InterPro"/>
</dbReference>
<dbReference type="GO" id="GO:0004476">
    <property type="term" value="F:mannose-6-phosphate isomerase activity"/>
    <property type="evidence" value="ECO:0007669"/>
    <property type="project" value="UniProtKB-EC"/>
</dbReference>
<comment type="similarity">
    <text evidence="3">Belongs to the mannose-6-phosphate isomerase type 1 family.</text>
</comment>
<dbReference type="EMBL" id="KE346360">
    <property type="protein sequence ID" value="KJE88373.1"/>
    <property type="molecule type" value="Genomic_DNA"/>
</dbReference>
<dbReference type="GO" id="GO:0005829">
    <property type="term" value="C:cytosol"/>
    <property type="evidence" value="ECO:0007669"/>
    <property type="project" value="TreeGrafter"/>
</dbReference>
<keyword evidence="7 12" id="KW-0413">Isomerase</keyword>
<dbReference type="CDD" id="cd07011">
    <property type="entry name" value="cupin_PMI_type_I_N"/>
    <property type="match status" value="1"/>
</dbReference>
<dbReference type="Gene3D" id="2.60.120.10">
    <property type="entry name" value="Jelly Rolls"/>
    <property type="match status" value="2"/>
</dbReference>
<evidence type="ECO:0000256" key="8">
    <source>
        <dbReference type="PIRSR" id="PIRSR001480-1"/>
    </source>
</evidence>
<feature type="binding site" evidence="9">
    <location>
        <position position="144"/>
    </location>
    <ligand>
        <name>Zn(2+)</name>
        <dbReference type="ChEBI" id="CHEBI:29105"/>
    </ligand>
</feature>
<dbReference type="PANTHER" id="PTHR10309:SF0">
    <property type="entry name" value="MANNOSE-6-PHOSPHATE ISOMERASE"/>
    <property type="match status" value="1"/>
</dbReference>
<dbReference type="InterPro" id="IPR046457">
    <property type="entry name" value="PMI_typeI_cat"/>
</dbReference>
<dbReference type="UniPathway" id="UPA00126">
    <property type="reaction ID" value="UER00423"/>
</dbReference>
<feature type="domain" description="Phosphomannose isomerase type I helical insertion" evidence="11">
    <location>
        <begin position="193"/>
        <end position="259"/>
    </location>
</feature>
<evidence type="ECO:0000256" key="6">
    <source>
        <dbReference type="ARBA" id="ARBA00022833"/>
    </source>
</evidence>
<evidence type="ECO:0000313" key="13">
    <source>
        <dbReference type="Proteomes" id="UP000008743"/>
    </source>
</evidence>
<feature type="binding site" evidence="9">
    <location>
        <position position="119"/>
    </location>
    <ligand>
        <name>Zn(2+)</name>
        <dbReference type="ChEBI" id="CHEBI:29105"/>
    </ligand>
</feature>
<evidence type="ECO:0000256" key="2">
    <source>
        <dbReference type="ARBA" id="ARBA00004666"/>
    </source>
</evidence>
<dbReference type="Proteomes" id="UP000008743">
    <property type="component" value="Unassembled WGS sequence"/>
</dbReference>
<keyword evidence="13" id="KW-1185">Reference proteome</keyword>
<dbReference type="STRING" id="595528.A0A0D2WHT1"/>
<feature type="domain" description="Phosphomannose isomerase type I catalytic" evidence="10">
    <location>
        <begin position="23"/>
        <end position="161"/>
    </location>
</feature>
<dbReference type="PROSITE" id="PS00965">
    <property type="entry name" value="PMI_I_1"/>
    <property type="match status" value="1"/>
</dbReference>
<dbReference type="OrthoDB" id="6605218at2759"/>
<protein>
    <recommendedName>
        <fullName evidence="4">mannose-6-phosphate isomerase</fullName>
        <ecNumber evidence="4">5.3.1.8</ecNumber>
    </recommendedName>
</protein>
<evidence type="ECO:0000256" key="9">
    <source>
        <dbReference type="PIRSR" id="PIRSR001480-2"/>
    </source>
</evidence>
<name>A0A0D2WHT1_CAPO3</name>
<dbReference type="GO" id="GO:0008270">
    <property type="term" value="F:zinc ion binding"/>
    <property type="evidence" value="ECO:0007669"/>
    <property type="project" value="InterPro"/>
</dbReference>
<dbReference type="eggNOG" id="KOG2757">
    <property type="taxonomic scope" value="Eukaryota"/>
</dbReference>
<keyword evidence="5 9" id="KW-0479">Metal-binding</keyword>
<dbReference type="PANTHER" id="PTHR10309">
    <property type="entry name" value="MANNOSE-6-PHOSPHATE ISOMERASE"/>
    <property type="match status" value="1"/>
</dbReference>
<proteinExistence type="inferred from homology"/>
<dbReference type="Gene3D" id="1.10.441.10">
    <property type="entry name" value="Phosphomannose Isomerase, domain 2"/>
    <property type="match status" value="1"/>
</dbReference>